<evidence type="ECO:0000256" key="5">
    <source>
        <dbReference type="ARBA" id="ARBA00022989"/>
    </source>
</evidence>
<organism evidence="14 15">
    <name type="scientific">Anabas testudineus</name>
    <name type="common">Climbing perch</name>
    <name type="synonym">Anthias testudineus</name>
    <dbReference type="NCBI Taxonomy" id="64144"/>
    <lineage>
        <taxon>Eukaryota</taxon>
        <taxon>Metazoa</taxon>
        <taxon>Chordata</taxon>
        <taxon>Craniata</taxon>
        <taxon>Vertebrata</taxon>
        <taxon>Euteleostomi</taxon>
        <taxon>Actinopterygii</taxon>
        <taxon>Neopterygii</taxon>
        <taxon>Teleostei</taxon>
        <taxon>Neoteleostei</taxon>
        <taxon>Acanthomorphata</taxon>
        <taxon>Anabantaria</taxon>
        <taxon>Anabantiformes</taxon>
        <taxon>Anabantoidei</taxon>
        <taxon>Anabantidae</taxon>
        <taxon>Anabas</taxon>
    </lineage>
</organism>
<dbReference type="GO" id="GO:0005886">
    <property type="term" value="C:plasma membrane"/>
    <property type="evidence" value="ECO:0007669"/>
    <property type="project" value="TreeGrafter"/>
</dbReference>
<feature type="transmembrane region" description="Helical" evidence="10">
    <location>
        <begin position="2743"/>
        <end position="2761"/>
    </location>
</feature>
<dbReference type="CDD" id="cd01752">
    <property type="entry name" value="PLAT_polycystin"/>
    <property type="match status" value="1"/>
</dbReference>
<feature type="transmembrane region" description="Helical" evidence="10">
    <location>
        <begin position="2781"/>
        <end position="2802"/>
    </location>
</feature>
<comment type="caution">
    <text evidence="8">Lacks conserved residue(s) required for the propagation of feature annotation.</text>
</comment>
<dbReference type="PANTHER" id="PTHR46730:SF2">
    <property type="entry name" value="POLYCYSTIN-1 ISOFORM X1"/>
    <property type="match status" value="1"/>
</dbReference>
<dbReference type="Proteomes" id="UP000265040">
    <property type="component" value="Chromosome 19"/>
</dbReference>
<dbReference type="PROSITE" id="PS51111">
    <property type="entry name" value="REJ"/>
    <property type="match status" value="2"/>
</dbReference>
<keyword evidence="3 10" id="KW-0812">Transmembrane</keyword>
<dbReference type="CDD" id="cd00146">
    <property type="entry name" value="PKD"/>
    <property type="match status" value="5"/>
</dbReference>
<dbReference type="GO" id="GO:0005929">
    <property type="term" value="C:cilium"/>
    <property type="evidence" value="ECO:0007669"/>
    <property type="project" value="UniProtKB-ARBA"/>
</dbReference>
<protein>
    <recommendedName>
        <fullName evidence="16">Polycystic kidney disease 1b</fullName>
    </recommendedName>
</protein>
<feature type="domain" description="PLAT" evidence="12">
    <location>
        <begin position="2180"/>
        <end position="2294"/>
    </location>
</feature>
<dbReference type="GeneTree" id="ENSGT00940000167780"/>
<dbReference type="Pfam" id="PF00801">
    <property type="entry name" value="PKD"/>
    <property type="match status" value="6"/>
</dbReference>
<dbReference type="PROSITE" id="PS50093">
    <property type="entry name" value="PKD"/>
    <property type="match status" value="5"/>
</dbReference>
<evidence type="ECO:0008006" key="16">
    <source>
        <dbReference type="Google" id="ProtNLM"/>
    </source>
</evidence>
<keyword evidence="5 10" id="KW-1133">Transmembrane helix</keyword>
<dbReference type="Gene3D" id="2.60.60.20">
    <property type="entry name" value="PLAT/LH2 domain"/>
    <property type="match status" value="1"/>
</dbReference>
<dbReference type="InterPro" id="IPR000434">
    <property type="entry name" value="PC1"/>
</dbReference>
<name>A0A7N6BUT2_ANATE</name>
<dbReference type="InterPro" id="IPR014010">
    <property type="entry name" value="REJ_dom"/>
</dbReference>
<dbReference type="FunFam" id="2.60.60.20:FF:000012">
    <property type="entry name" value="polycystin-1 isoform X2"/>
    <property type="match status" value="1"/>
</dbReference>
<evidence type="ECO:0000259" key="13">
    <source>
        <dbReference type="PROSITE" id="PS51111"/>
    </source>
</evidence>
<dbReference type="OrthoDB" id="6022660at2759"/>
<sequence>GCSIGQYWCHLLDACVPTTSPCSPYDPAAGVRGFALPPRYPEIPPFYHMVADLPMRINPSSELKTMSVSLLHPVTLFYQGVMVYPDDIVAIQHTRNSGTFLHCLKSASSIISPWSQSYLSLRGAEWKGWWNSGHISLAQEGQWVDGVVCDLRMLYVDNLHRGTDLEDIFGFTHTMATTAPDVGPLTTDPTLSLRTNFELNVIHPLPDEKNQIHVLINVPTVIVIKVLSGEKAKSSWSAPVLRTGVPFLPSCPEEVPQPWPGCKGQFHEAWFSSVTLLLTSVGVQTMNISAMDAMSSESVSVKVCGYEAVSGLSVDPHGPLRMLVDMSQVRMQKCNNFLFLFNTDNYTLYVQVANQFDNIETTVKMNVRPQLSHIHISSSPLVPLVKQTLYLEASTEPSTYSVVYTWDFGDGSRSVQGINHRVSHIFGYAGVYNVTVCANNTLTALTTWLMVEVMEKISRLTISYNGPSELGSVTELRAEVATGNSLIWNFDFGDGSLQENHTDGSVSHIYNCPGNYTVDVTVSNYVSKVHESIKVEVYRLAVSGVLPTECVINGEDIALIALVNGNISNLMFHWQFGDGSPLAVVTGQSSAMHSFSRHGIFNVSLTVFSSVTSVSFNTSICIEASITNMVVKSSQEVAAVGEEVCFSVLVSPQQMRGYQFKWFSNSLSGVVMTENMQKCFVFKDEGVKEVLIMASNTVSNKTAEASITVQKPVSKLSVMYGSQSDALTVNTLVSFWVASCTGSNVSMLWDYGDGSPLEKKYNVSHVFTSTGQFTVKATAFNTVSQESVTLTVNIVPPISDLTLHINQSYAVVGEEAVIIAVSSAISSTNYYWTVDNIILKEPGTYEFRFVFPKPGVFQVRVIAQNLVSRKEAAILIEVFERTEGLQIECPNITDMKYVPTQEELRFIASITKGSNVTYHWLAIQSTINQQITGDGALFHLFTKKPGKISVELKAFNKLGEATSVVSLTAVERVTGAYITLHFMQSNTVALGKLVNISVSVVTGSDLEYLWYVDSDPSPLQTQAPFLLHTFMSLGNCLVRVSVQNVLSQSNDTKLFVIQEEVQDVDFLIEGKTHPFYVNSSAVIPLCGIIRKGSGLYWNWKVRGPKINVLEATNQTFFYNFPHAGTYQVFLNVSNGINWQVASHRVIVQDRIEGLRVNISKSSLCDKEKVTLCPTITMGSNISFVVTFRNNDWIHSQNTMEGKCTTLILPVGSNLVTVKAWNQVSSSEVSTNILVIEHIDGLRLVNCCSVALEALKMIHFKAEVQNGSPVNYTWRFYMVGSEPIWSTGQDVFFTPAERGSLSLSVVASNGVCSHMLNETIPVEWPVKKINLVCYSERIFVGHAVRFSATVNGGSNRRYLWDFGDSTEVFVTELSTVNHTYFSPGKYRVMIKVVNSVSHVSKQLHINVEELQCSSPQASLTLGQNTILRSRPSIFEASININCSAYKTMYLWEIFRESNCTSGNLHLFGNRVILSGKVDTTSPLLLIPKNTLNVGEYCLVFTISLHGTPLFVQEKTNITVIHSPLIAIIKGGSQRLWSNHSDLILDGSESQDPDVEPGVKDSLQYHWTFLTVNSTESHFLKQGTESNSSTMTILSTQLDAGTVYIFTLTVHKRGRTPVLVHNSSIDLYCVFKWKAESQTGMILDLDEVTTSTGRYSPNLVVHSGVLQPGLSYTFILNVSLPGTGQWGTASLSVLPNSPPHGGLCDLSPESDIFLLETVVTYNCSGNTVAFTKVSPNPVCIKNFASLNRGKETILLILLPDSQKSKRFMKVSKGLHLLRLINFWVLPTCPQMQSTQSVRELMDRRKIRENVTQALASLPMSSMLDVDQISSTLAAVSEAVSASNAQSAYWSSLESASTVAVSALSHTGALIRSLMRSRLHGEAPLLLTNPYVSTFGYKGAPSDLLCAHRSNHSLTARLNSQRSEVVQVLFGIDGALESFPLLSAADPPISTSLVAMELTTPQGQPIPIEDLEPEQAIRVTLPNRYPVGQENRGEAMTRTCSTVTVPTEGQLSFMVQALDDLDENAGLYLSFNFSLAPGKVDYFFFPLFLFSPEACSTSSGFTQKFYCHKAGSNLIDHQITYVTHSVCQYYNVMEQRWSTEGLQPLEGSTLHTAHCLTQHLTMFGASLFVHPGSGGPVRNVVVGIVCAVLVLIHLLVGLIAHKLDHLDSLRLSQVPLCGRPGMYHYRVLVKTGWKRRAGTTAHVGISLHGVNKSGSRHLQRDGAFQRGSLDQFHLETDDNLGEVWKIRIWHDNTGLDPSWYVQHVVVWDTQTDHMFFFLLDDWLSVENHRNGTVEKEVLASCPEELFEFRRVLTSQLMFGIMEHHMWLSLWERPSHSRFTRGQRVTCSAIILHLYLALGALWYGAVGTKGHSGPVSAQLLVNMETVAVGMTLALLVFPLQCFLCFLFRKALSQVTQHKSIIHFTAVRQSDMNLWLDSSILDFWAASGLVPQTHGASEDKGAETWSSCGSLFNLPLSSCPTKITTAHDLGKASPVLGSSRPLRRKKALMELCPVSLSSPDTPSTLFPSPCQNYLSKDSTNSPAAPGQNLLTMNANLVQAHKHNLTTFLTLSGEILLKISESAIQHLQNVLFNSSTLGVARGPPSWLLPPWALCVIYSLVAVLLGACLAVIGLYGSSFSRTVVLMWLVSALCAFLTSALLLEPLKVSSDVSSNGLYPEVEEQLAQETTVVRAFGEHCKKVRPLCGYGLLQAKEEAHYTYNTINDLMLSNWVSFRFKTVSIDFTHYHRESGLFVCVSVQLVWALTQTLTPSLSIYPLLIPSSFSWLDLQTVLMFLLQVLLFISALIILFGELRSMATERAHYLRQCRHWLQLLLALLSLATAILQLSFLSLASSCVSKVHNGKRVFLPHKCKLSRSFVSISLLTVAVFQREERAELYHPNIEPQDYEMVEFFIKRLKLWMGLTKAKEFRHRVTFEGMDIPPSRSSRASHLSTISSTLPSSRSPSLSSSLSSPRSLWSALSDSENSSVSEPGFDVQPHLDRLVPRVTALLSHFDRVTKITEDVHNLEVKLEEAQARRRKLQISHKEKGVERLTESENPKEHEGEGRATGEVRHRKMGVFYPRPRFSLPSFSCNTPTLHSSAASICIFLRTQNSYSESDSVLPQVSSSSPSSEATKSESGICGLQSAGSLAIGQFPRRRAWHSGSSHSADAARRAFLFPGGAVPCGEEHLTLTNTRPRSEEGVKRRISDGVPVKRKAWISEGPETEQG</sequence>
<dbReference type="SUPFAM" id="SSF49299">
    <property type="entry name" value="PKD domain"/>
    <property type="match status" value="7"/>
</dbReference>
<proteinExistence type="inferred from homology"/>
<dbReference type="PROSITE" id="PS50095">
    <property type="entry name" value="PLAT"/>
    <property type="match status" value="1"/>
</dbReference>
<keyword evidence="7" id="KW-0325">Glycoprotein</keyword>
<evidence type="ECO:0000256" key="1">
    <source>
        <dbReference type="ARBA" id="ARBA00004141"/>
    </source>
</evidence>
<dbReference type="SMART" id="SM00303">
    <property type="entry name" value="GPS"/>
    <property type="match status" value="1"/>
</dbReference>
<dbReference type="Pfam" id="PF01477">
    <property type="entry name" value="PLAT"/>
    <property type="match status" value="1"/>
</dbReference>
<feature type="compositionally biased region" description="Low complexity" evidence="9">
    <location>
        <begin position="2941"/>
        <end position="2963"/>
    </location>
</feature>
<feature type="domain" description="PKD" evidence="11">
    <location>
        <begin position="568"/>
        <end position="629"/>
    </location>
</feature>
<evidence type="ECO:0000256" key="9">
    <source>
        <dbReference type="SAM" id="MobiDB-lite"/>
    </source>
</evidence>
<dbReference type="SMART" id="SM00308">
    <property type="entry name" value="LH2"/>
    <property type="match status" value="1"/>
</dbReference>
<comment type="subcellular location">
    <subcellularLocation>
        <location evidence="1">Membrane</location>
        <topology evidence="1">Multi-pass membrane protein</topology>
    </subcellularLocation>
</comment>
<reference evidence="14" key="2">
    <citation type="submission" date="2025-08" db="UniProtKB">
        <authorList>
            <consortium name="Ensembl"/>
        </authorList>
    </citation>
    <scope>IDENTIFICATION</scope>
</reference>
<dbReference type="InterPro" id="IPR042060">
    <property type="entry name" value="PLAT_polycystin1"/>
</dbReference>
<feature type="domain" description="PKD" evidence="11">
    <location>
        <begin position="388"/>
        <end position="460"/>
    </location>
</feature>
<dbReference type="GO" id="GO:0006816">
    <property type="term" value="P:calcium ion transport"/>
    <property type="evidence" value="ECO:0007669"/>
    <property type="project" value="TreeGrafter"/>
</dbReference>
<feature type="compositionally biased region" description="Low complexity" evidence="9">
    <location>
        <begin position="3111"/>
        <end position="3130"/>
    </location>
</feature>
<feature type="domain" description="PKD" evidence="11">
    <location>
        <begin position="1339"/>
        <end position="1407"/>
    </location>
</feature>
<gene>
    <name evidence="14" type="primary">CD109</name>
</gene>
<dbReference type="InterPro" id="IPR035986">
    <property type="entry name" value="PKD_dom_sf"/>
</dbReference>
<evidence type="ECO:0000256" key="8">
    <source>
        <dbReference type="PROSITE-ProRule" id="PRU00152"/>
    </source>
</evidence>
<evidence type="ECO:0000256" key="2">
    <source>
        <dbReference type="ARBA" id="ARBA00007200"/>
    </source>
</evidence>
<evidence type="ECO:0000259" key="12">
    <source>
        <dbReference type="PROSITE" id="PS50095"/>
    </source>
</evidence>
<accession>A0A7N6BUT2</accession>
<dbReference type="InterPro" id="IPR036392">
    <property type="entry name" value="PLAT/LH2_dom_sf"/>
</dbReference>
<feature type="region of interest" description="Disordered" evidence="9">
    <location>
        <begin position="3034"/>
        <end position="3061"/>
    </location>
</feature>
<reference evidence="14" key="1">
    <citation type="submission" date="2021-04" db="EMBL/GenBank/DDBJ databases">
        <authorList>
            <consortium name="Wellcome Sanger Institute Data Sharing"/>
        </authorList>
    </citation>
    <scope>NUCLEOTIDE SEQUENCE [LARGE SCALE GENOMIC DNA]</scope>
</reference>
<evidence type="ECO:0000313" key="14">
    <source>
        <dbReference type="Ensembl" id="ENSATEP00000068384.1"/>
    </source>
</evidence>
<evidence type="ECO:0000256" key="4">
    <source>
        <dbReference type="ARBA" id="ARBA00022737"/>
    </source>
</evidence>
<keyword evidence="15" id="KW-1185">Reference proteome</keyword>
<dbReference type="InterPro" id="IPR022409">
    <property type="entry name" value="PKD/Chitinase_dom"/>
</dbReference>
<dbReference type="InParanoid" id="A0A7N6BUT2"/>
<feature type="transmembrane region" description="Helical" evidence="10">
    <location>
        <begin position="2341"/>
        <end position="2361"/>
    </location>
</feature>
<evidence type="ECO:0000256" key="6">
    <source>
        <dbReference type="ARBA" id="ARBA00023136"/>
    </source>
</evidence>
<feature type="compositionally biased region" description="Basic and acidic residues" evidence="9">
    <location>
        <begin position="3035"/>
        <end position="3061"/>
    </location>
</feature>
<keyword evidence="6 10" id="KW-0472">Membrane</keyword>
<feature type="transmembrane region" description="Helical" evidence="10">
    <location>
        <begin position="2605"/>
        <end position="2629"/>
    </location>
</feature>
<dbReference type="PANTHER" id="PTHR46730">
    <property type="entry name" value="POLYCYSTIN-1"/>
    <property type="match status" value="1"/>
</dbReference>
<dbReference type="InterPro" id="IPR001024">
    <property type="entry name" value="PLAT/LH2_dom"/>
</dbReference>
<dbReference type="InterPro" id="IPR002859">
    <property type="entry name" value="PKD/REJ-like"/>
</dbReference>
<evidence type="ECO:0000313" key="15">
    <source>
        <dbReference type="Proteomes" id="UP000265040"/>
    </source>
</evidence>
<dbReference type="InterPro" id="IPR013783">
    <property type="entry name" value="Ig-like_fold"/>
</dbReference>
<dbReference type="SMART" id="SM00089">
    <property type="entry name" value="PKD"/>
    <property type="match status" value="8"/>
</dbReference>
<dbReference type="Pfam" id="PF02010">
    <property type="entry name" value="REJ"/>
    <property type="match status" value="2"/>
</dbReference>
<feature type="transmembrane region" description="Helical" evidence="10">
    <location>
        <begin position="2822"/>
        <end position="2844"/>
    </location>
</feature>
<feature type="transmembrane region" description="Helical" evidence="10">
    <location>
        <begin position="2381"/>
        <end position="2403"/>
    </location>
</feature>
<dbReference type="GO" id="GO:0005261">
    <property type="term" value="F:monoatomic cation channel activity"/>
    <property type="evidence" value="ECO:0007669"/>
    <property type="project" value="TreeGrafter"/>
</dbReference>
<reference evidence="14" key="3">
    <citation type="submission" date="2025-09" db="UniProtKB">
        <authorList>
            <consortium name="Ensembl"/>
        </authorList>
    </citation>
    <scope>IDENTIFICATION</scope>
</reference>
<evidence type="ECO:0000256" key="10">
    <source>
        <dbReference type="SAM" id="Phobius"/>
    </source>
</evidence>
<feature type="transmembrane region" description="Helical" evidence="10">
    <location>
        <begin position="2137"/>
        <end position="2157"/>
    </location>
</feature>
<feature type="domain" description="PKD" evidence="11">
    <location>
        <begin position="741"/>
        <end position="801"/>
    </location>
</feature>
<evidence type="ECO:0000256" key="3">
    <source>
        <dbReference type="ARBA" id="ARBA00022692"/>
    </source>
</evidence>
<evidence type="ECO:0000256" key="7">
    <source>
        <dbReference type="ARBA" id="ARBA00023180"/>
    </source>
</evidence>
<dbReference type="Gene3D" id="2.60.40.10">
    <property type="entry name" value="Immunoglobulins"/>
    <property type="match status" value="6"/>
</dbReference>
<dbReference type="InterPro" id="IPR000601">
    <property type="entry name" value="PKD_dom"/>
</dbReference>
<dbReference type="PRINTS" id="PR00500">
    <property type="entry name" value="POLYCYSTIN1"/>
</dbReference>
<dbReference type="InterPro" id="IPR000203">
    <property type="entry name" value="GPS"/>
</dbReference>
<feature type="domain" description="REJ" evidence="13">
    <location>
        <begin position="1411"/>
        <end position="1616"/>
    </location>
</feature>
<keyword evidence="4" id="KW-0677">Repeat</keyword>
<feature type="region of interest" description="Disordered" evidence="9">
    <location>
        <begin position="2934"/>
        <end position="2963"/>
    </location>
</feature>
<dbReference type="SUPFAM" id="SSF49723">
    <property type="entry name" value="Lipase/lipooxygenase domain (PLAT/LH2 domain)"/>
    <property type="match status" value="1"/>
</dbReference>
<dbReference type="Ensembl" id="ENSATET00000055211.2">
    <property type="protein sequence ID" value="ENSATEP00000068384.1"/>
    <property type="gene ID" value="ENSATEG00000026962.2"/>
</dbReference>
<comment type="similarity">
    <text evidence="2">Belongs to the polycystin family.</text>
</comment>
<feature type="domain" description="REJ" evidence="13">
    <location>
        <begin position="2249"/>
        <end position="2550"/>
    </location>
</feature>
<evidence type="ECO:0000259" key="11">
    <source>
        <dbReference type="PROSITE" id="PS50093"/>
    </source>
</evidence>
<feature type="domain" description="PKD" evidence="11">
    <location>
        <begin position="482"/>
        <end position="537"/>
    </location>
</feature>
<feature type="region of interest" description="Disordered" evidence="9">
    <location>
        <begin position="3111"/>
        <end position="3131"/>
    </location>
</feature>
<feature type="transmembrane region" description="Helical" evidence="10">
    <location>
        <begin position="2635"/>
        <end position="2655"/>
    </location>
</feature>